<name>A0AAD5LPR5_PYTIN</name>
<reference evidence="3" key="1">
    <citation type="submission" date="2021-12" db="EMBL/GenBank/DDBJ databases">
        <title>Prjna785345.</title>
        <authorList>
            <person name="Rujirawat T."/>
            <person name="Krajaejun T."/>
        </authorList>
    </citation>
    <scope>NUCLEOTIDE SEQUENCE</scope>
    <source>
        <strain evidence="3">Pi057C3</strain>
    </source>
</reference>
<keyword evidence="5" id="KW-1185">Reference proteome</keyword>
<keyword evidence="2" id="KW-1133">Transmembrane helix</keyword>
<gene>
    <name evidence="3" type="ORF">P43SY_008373</name>
    <name evidence="4" type="ORF">P43SY_008375</name>
</gene>
<dbReference type="EMBL" id="JAKCXM010000036">
    <property type="protein sequence ID" value="KAJ0406124.1"/>
    <property type="molecule type" value="Genomic_DNA"/>
</dbReference>
<keyword evidence="2" id="KW-0812">Transmembrane</keyword>
<dbReference type="Proteomes" id="UP001209570">
    <property type="component" value="Unassembled WGS sequence"/>
</dbReference>
<keyword evidence="2" id="KW-0472">Membrane</keyword>
<dbReference type="AlphaFoldDB" id="A0AAD5LPR5"/>
<evidence type="ECO:0000256" key="1">
    <source>
        <dbReference type="SAM" id="MobiDB-lite"/>
    </source>
</evidence>
<dbReference type="EMBL" id="JAKCXM010000036">
    <property type="protein sequence ID" value="KAJ0406122.1"/>
    <property type="molecule type" value="Genomic_DNA"/>
</dbReference>
<evidence type="ECO:0000313" key="3">
    <source>
        <dbReference type="EMBL" id="KAJ0406122.1"/>
    </source>
</evidence>
<organism evidence="3 5">
    <name type="scientific">Pythium insidiosum</name>
    <name type="common">Pythiosis disease agent</name>
    <dbReference type="NCBI Taxonomy" id="114742"/>
    <lineage>
        <taxon>Eukaryota</taxon>
        <taxon>Sar</taxon>
        <taxon>Stramenopiles</taxon>
        <taxon>Oomycota</taxon>
        <taxon>Peronosporomycetes</taxon>
        <taxon>Pythiales</taxon>
        <taxon>Pythiaceae</taxon>
        <taxon>Pythium</taxon>
    </lineage>
</organism>
<feature type="region of interest" description="Disordered" evidence="1">
    <location>
        <begin position="372"/>
        <end position="420"/>
    </location>
</feature>
<evidence type="ECO:0000313" key="4">
    <source>
        <dbReference type="EMBL" id="KAJ0406124.1"/>
    </source>
</evidence>
<proteinExistence type="predicted"/>
<protein>
    <submittedName>
        <fullName evidence="3">Uncharacterized protein</fullName>
    </submittedName>
</protein>
<evidence type="ECO:0000313" key="5">
    <source>
        <dbReference type="Proteomes" id="UP001209570"/>
    </source>
</evidence>
<evidence type="ECO:0000256" key="2">
    <source>
        <dbReference type="SAM" id="Phobius"/>
    </source>
</evidence>
<feature type="transmembrane region" description="Helical" evidence="2">
    <location>
        <begin position="58"/>
        <end position="83"/>
    </location>
</feature>
<accession>A0AAD5LPR5</accession>
<comment type="caution">
    <text evidence="3">The sequence shown here is derived from an EMBL/GenBank/DDBJ whole genome shotgun (WGS) entry which is preliminary data.</text>
</comment>
<sequence length="420" mass="45512">MKVNHVVNPTRAVSTYKVRDHVAASPKSLLRAVRPSFPFPDGFYKEADRELISGSHRVLMWTSSVVYAAALAVFVVLVAVGLLDKKEVKLTQILASPMTDANTVCVNLGTFTGGAPSYQVDSTAALKALSEPRQQPVNCKTASEMHLPADATIKPWMTLELNFVKAYFTSFQDCREKLPGVVEKITTAVSFRNDAFSVYPQWEPYTSQDGSGGSLGSFELSVKGRGSFEVAPDCTEKNAGRSSTCVYPAGASVSRWFDLRDGSNQPITSCLVDGSNLSPPTTVIGQVLPDSAIDLFHKHSMPRLMQNAFRDHYDTMCEPFNSTGPFQCTTTLFVDADPLGVIGSSFANAQAFMTAAVMLAAFVIKRCCRDDHHQQQQQPQPQEVTPPKPLSDHEGAQSNEATSPPAVGDDQSALPSKPTP</sequence>